<dbReference type="SUPFAM" id="SSF52540">
    <property type="entry name" value="P-loop containing nucleoside triphosphate hydrolases"/>
    <property type="match status" value="1"/>
</dbReference>
<dbReference type="InterPro" id="IPR003593">
    <property type="entry name" value="AAA+_ATPase"/>
</dbReference>
<dbReference type="PROSITE" id="PS50893">
    <property type="entry name" value="ABC_TRANSPORTER_2"/>
    <property type="match status" value="1"/>
</dbReference>
<organism evidence="6 7">
    <name type="scientific">Aquibaculum arenosum</name>
    <dbReference type="NCBI Taxonomy" id="3032591"/>
    <lineage>
        <taxon>Bacteria</taxon>
        <taxon>Pseudomonadati</taxon>
        <taxon>Pseudomonadota</taxon>
        <taxon>Alphaproteobacteria</taxon>
        <taxon>Rhodospirillales</taxon>
        <taxon>Rhodovibrionaceae</taxon>
        <taxon>Aquibaculum</taxon>
    </lineage>
</organism>
<evidence type="ECO:0000256" key="3">
    <source>
        <dbReference type="ARBA" id="ARBA00022741"/>
    </source>
</evidence>
<feature type="domain" description="ABC transporter" evidence="5">
    <location>
        <begin position="2"/>
        <end position="215"/>
    </location>
</feature>
<dbReference type="Gene3D" id="3.40.50.300">
    <property type="entry name" value="P-loop containing nucleotide triphosphate hydrolases"/>
    <property type="match status" value="1"/>
</dbReference>
<evidence type="ECO:0000256" key="2">
    <source>
        <dbReference type="ARBA" id="ARBA00022448"/>
    </source>
</evidence>
<reference evidence="6 7" key="1">
    <citation type="submission" date="2023-03" db="EMBL/GenBank/DDBJ databases">
        <title>Fodinicurvata sp. CAU 1616 isolated from sea sendiment.</title>
        <authorList>
            <person name="Kim W."/>
        </authorList>
    </citation>
    <scope>NUCLEOTIDE SEQUENCE [LARGE SCALE GENOMIC DNA]</scope>
    <source>
        <strain evidence="6 7">CAU 1616</strain>
    </source>
</reference>
<name>A0ABT5YJR7_9PROT</name>
<keyword evidence="4 6" id="KW-0067">ATP-binding</keyword>
<dbReference type="GO" id="GO:0005524">
    <property type="term" value="F:ATP binding"/>
    <property type="evidence" value="ECO:0007669"/>
    <property type="project" value="UniProtKB-KW"/>
</dbReference>
<dbReference type="EMBL" id="JARHUD010000002">
    <property type="protein sequence ID" value="MDF2095191.1"/>
    <property type="molecule type" value="Genomic_DNA"/>
</dbReference>
<accession>A0ABT5YJR7</accession>
<evidence type="ECO:0000256" key="1">
    <source>
        <dbReference type="ARBA" id="ARBA00005417"/>
    </source>
</evidence>
<comment type="similarity">
    <text evidence="1">Belongs to the ABC transporter superfamily.</text>
</comment>
<keyword evidence="7" id="KW-1185">Reference proteome</keyword>
<dbReference type="InterPro" id="IPR017871">
    <property type="entry name" value="ABC_transporter-like_CS"/>
</dbReference>
<dbReference type="InterPro" id="IPR015860">
    <property type="entry name" value="ABC_transpr_TagH-like"/>
</dbReference>
<evidence type="ECO:0000259" key="5">
    <source>
        <dbReference type="PROSITE" id="PS50893"/>
    </source>
</evidence>
<gene>
    <name evidence="6" type="ORF">P2G67_04290</name>
</gene>
<dbReference type="SMART" id="SM00382">
    <property type="entry name" value="AAA"/>
    <property type="match status" value="1"/>
</dbReference>
<dbReference type="InterPro" id="IPR050683">
    <property type="entry name" value="Bact_Polysacc_Export_ATP-bd"/>
</dbReference>
<proteinExistence type="inferred from homology"/>
<sequence>MIQLQGVTKYYRTNDGRHYVFRDLTEDIPTDRNVGILGRNGAGKSTLLRILAKAEAPNRGMVRSNVRLSWPMGFSGGFQGSMSGADNIRFIARIYGVNWRDAVDFVQDFAELGEYMHMPIKTYSSGMRARLAVGMSFFVKFDCYLIDEIPGVGDSRFRRRFTQSFGELKKRSTMILISHSEATIRKICDVVFLLNDGRLERYDDVDEALRLYRQM</sequence>
<dbReference type="InterPro" id="IPR003439">
    <property type="entry name" value="ABC_transporter-like_ATP-bd"/>
</dbReference>
<dbReference type="Pfam" id="PF00005">
    <property type="entry name" value="ABC_tran"/>
    <property type="match status" value="1"/>
</dbReference>
<evidence type="ECO:0000256" key="4">
    <source>
        <dbReference type="ARBA" id="ARBA00022840"/>
    </source>
</evidence>
<dbReference type="RefSeq" id="WP_275820380.1">
    <property type="nucleotide sequence ID" value="NZ_JARHUD010000002.1"/>
</dbReference>
<dbReference type="CDD" id="cd03220">
    <property type="entry name" value="ABC_KpsT_Wzt"/>
    <property type="match status" value="1"/>
</dbReference>
<evidence type="ECO:0000313" key="7">
    <source>
        <dbReference type="Proteomes" id="UP001215503"/>
    </source>
</evidence>
<evidence type="ECO:0000313" key="6">
    <source>
        <dbReference type="EMBL" id="MDF2095191.1"/>
    </source>
</evidence>
<dbReference type="PANTHER" id="PTHR46743:SF2">
    <property type="entry name" value="TEICHOIC ACIDS EXPORT ATP-BINDING PROTEIN TAGH"/>
    <property type="match status" value="1"/>
</dbReference>
<dbReference type="PROSITE" id="PS00211">
    <property type="entry name" value="ABC_TRANSPORTER_1"/>
    <property type="match status" value="1"/>
</dbReference>
<keyword evidence="3" id="KW-0547">Nucleotide-binding</keyword>
<dbReference type="Proteomes" id="UP001215503">
    <property type="component" value="Unassembled WGS sequence"/>
</dbReference>
<dbReference type="InterPro" id="IPR027417">
    <property type="entry name" value="P-loop_NTPase"/>
</dbReference>
<dbReference type="PANTHER" id="PTHR46743">
    <property type="entry name" value="TEICHOIC ACIDS EXPORT ATP-BINDING PROTEIN TAGH"/>
    <property type="match status" value="1"/>
</dbReference>
<keyword evidence="2" id="KW-0813">Transport</keyword>
<protein>
    <submittedName>
        <fullName evidence="6">ABC transporter ATP-binding protein</fullName>
    </submittedName>
</protein>
<comment type="caution">
    <text evidence="6">The sequence shown here is derived from an EMBL/GenBank/DDBJ whole genome shotgun (WGS) entry which is preliminary data.</text>
</comment>